<dbReference type="AlphaFoldDB" id="A0A2S2BT88"/>
<evidence type="ECO:0000259" key="1">
    <source>
        <dbReference type="PROSITE" id="PS51725"/>
    </source>
</evidence>
<accession>A0A2S2BT88</accession>
<protein>
    <submittedName>
        <fullName evidence="2">Antibiotic biosynthesis monooxygenase</fullName>
    </submittedName>
</protein>
<dbReference type="RefSeq" id="WP_109328471.1">
    <property type="nucleotide sequence ID" value="NZ_CP021354.1"/>
</dbReference>
<name>A0A2S2BT88_9NOCA</name>
<keyword evidence="2" id="KW-0503">Monooxygenase</keyword>
<gene>
    <name evidence="2" type="ORF">CBI38_09850</name>
</gene>
<dbReference type="EMBL" id="CP021354">
    <property type="protein sequence ID" value="AWK71845.1"/>
    <property type="molecule type" value="Genomic_DNA"/>
</dbReference>
<sequence>MPITATLELKFKAESVDAARDIFTRELKATRAFDGCLGVEVLVDAADPARWLLIEKWESEEHDAAYRTFRAGPGAITDLGPLLAGAPVLTKYTVDDSV</sequence>
<dbReference type="Pfam" id="PF03992">
    <property type="entry name" value="ABM"/>
    <property type="match status" value="1"/>
</dbReference>
<dbReference type="Proteomes" id="UP000245711">
    <property type="component" value="Chromosome"/>
</dbReference>
<dbReference type="InterPro" id="IPR011008">
    <property type="entry name" value="Dimeric_a/b-barrel"/>
</dbReference>
<reference evidence="2 3" key="1">
    <citation type="submission" date="2017-05" db="EMBL/GenBank/DDBJ databases">
        <title>Isolation of Rhodococcus sp. S2-17 biodegrading of BP-3.</title>
        <authorList>
            <person name="Lee Y."/>
            <person name="Kim K.H."/>
            <person name="Chun B.H."/>
            <person name="Jung H.S."/>
            <person name="Jeon C.O."/>
        </authorList>
    </citation>
    <scope>NUCLEOTIDE SEQUENCE [LARGE SCALE GENOMIC DNA]</scope>
    <source>
        <strain evidence="2 3">S2-17</strain>
    </source>
</reference>
<evidence type="ECO:0000313" key="3">
    <source>
        <dbReference type="Proteomes" id="UP000245711"/>
    </source>
</evidence>
<dbReference type="PROSITE" id="PS51725">
    <property type="entry name" value="ABM"/>
    <property type="match status" value="1"/>
</dbReference>
<dbReference type="Gene3D" id="3.30.70.100">
    <property type="match status" value="1"/>
</dbReference>
<proteinExistence type="predicted"/>
<feature type="domain" description="ABM" evidence="1">
    <location>
        <begin position="3"/>
        <end position="92"/>
    </location>
</feature>
<dbReference type="GO" id="GO:0004497">
    <property type="term" value="F:monooxygenase activity"/>
    <property type="evidence" value="ECO:0007669"/>
    <property type="project" value="UniProtKB-KW"/>
</dbReference>
<keyword evidence="2" id="KW-0560">Oxidoreductase</keyword>
<keyword evidence="3" id="KW-1185">Reference proteome</keyword>
<dbReference type="InterPro" id="IPR007138">
    <property type="entry name" value="ABM_dom"/>
</dbReference>
<dbReference type="OrthoDB" id="7867302at2"/>
<dbReference type="KEGG" id="roz:CBI38_09850"/>
<evidence type="ECO:0000313" key="2">
    <source>
        <dbReference type="EMBL" id="AWK71845.1"/>
    </source>
</evidence>
<dbReference type="SUPFAM" id="SSF54909">
    <property type="entry name" value="Dimeric alpha+beta barrel"/>
    <property type="match status" value="1"/>
</dbReference>
<organism evidence="2 3">
    <name type="scientific">Rhodococcus oxybenzonivorans</name>
    <dbReference type="NCBI Taxonomy" id="1990687"/>
    <lineage>
        <taxon>Bacteria</taxon>
        <taxon>Bacillati</taxon>
        <taxon>Actinomycetota</taxon>
        <taxon>Actinomycetes</taxon>
        <taxon>Mycobacteriales</taxon>
        <taxon>Nocardiaceae</taxon>
        <taxon>Rhodococcus</taxon>
    </lineage>
</organism>